<evidence type="ECO:0000256" key="4">
    <source>
        <dbReference type="ARBA" id="ARBA00022741"/>
    </source>
</evidence>
<dbReference type="Gene3D" id="3.90.199.10">
    <property type="entry name" value="Topoisomerase II, domain 5"/>
    <property type="match status" value="1"/>
</dbReference>
<dbReference type="InterPro" id="IPR013760">
    <property type="entry name" value="Topo_IIA-like_dom_sf"/>
</dbReference>
<comment type="miscellaneous">
    <text evidence="9">Few gyrases are as efficient as E.coli at forming negative supercoils. Not all organisms have 2 type II topoisomerases; in organisms with a single type II topoisomerase this enzyme also has to decatenate newly replicated chromosomes.</text>
</comment>
<evidence type="ECO:0000259" key="12">
    <source>
        <dbReference type="PROSITE" id="PS52040"/>
    </source>
</evidence>
<dbReference type="Proteomes" id="UP000001823">
    <property type="component" value="Chromosome"/>
</dbReference>
<keyword evidence="3 9" id="KW-0963">Cytoplasm</keyword>
<dbReference type="Gene3D" id="2.120.10.90">
    <property type="entry name" value="DNA gyrase/topoisomerase IV, subunit A, C-terminal"/>
    <property type="match status" value="1"/>
</dbReference>
<keyword evidence="6 9" id="KW-0799">Topoisomerase</keyword>
<feature type="short sequence motif" description="GyrA-box" evidence="9">
    <location>
        <begin position="524"/>
        <end position="530"/>
    </location>
</feature>
<evidence type="ECO:0000256" key="7">
    <source>
        <dbReference type="ARBA" id="ARBA00023125"/>
    </source>
</evidence>
<dbReference type="GO" id="GO:0005524">
    <property type="term" value="F:ATP binding"/>
    <property type="evidence" value="ECO:0007669"/>
    <property type="project" value="UniProtKB-UniRule"/>
</dbReference>
<dbReference type="Pfam" id="PF03989">
    <property type="entry name" value="DNA_gyraseA_C"/>
    <property type="match status" value="6"/>
</dbReference>
<dbReference type="GO" id="GO:0034335">
    <property type="term" value="F:DNA negative supercoiling activity"/>
    <property type="evidence" value="ECO:0007669"/>
    <property type="project" value="UniProtKB-ARBA"/>
</dbReference>
<dbReference type="InterPro" id="IPR050220">
    <property type="entry name" value="Type_II_DNA_Topoisomerases"/>
</dbReference>
<dbReference type="PaxDb" id="195103-CPF_0007"/>
<gene>
    <name evidence="9 13" type="primary">gyrA</name>
    <name evidence="13" type="ordered locus">CPF_0007</name>
</gene>
<dbReference type="GO" id="GO:0006265">
    <property type="term" value="P:DNA topological change"/>
    <property type="evidence" value="ECO:0007669"/>
    <property type="project" value="UniProtKB-UniRule"/>
</dbReference>
<dbReference type="NCBIfam" id="NF004043">
    <property type="entry name" value="PRK05560.1"/>
    <property type="match status" value="1"/>
</dbReference>
<keyword evidence="14" id="KW-1185">Reference proteome</keyword>
<dbReference type="KEGG" id="cpf:CPF_0007"/>
<dbReference type="EMBL" id="CP000246">
    <property type="protein sequence ID" value="ABG84520.1"/>
    <property type="molecule type" value="Genomic_DNA"/>
</dbReference>
<dbReference type="NCBIfam" id="TIGR01063">
    <property type="entry name" value="gyrA"/>
    <property type="match status" value="1"/>
</dbReference>
<keyword evidence="5 9" id="KW-0067">ATP-binding</keyword>
<dbReference type="SUPFAM" id="SSF56719">
    <property type="entry name" value="Type II DNA topoisomerase"/>
    <property type="match status" value="1"/>
</dbReference>
<comment type="function">
    <text evidence="9">A type II topoisomerase that negatively supercoils closed circular double-stranded (ds) DNA in an ATP-dependent manner to modulate DNA topology and maintain chromosomes in an underwound state. Negative supercoiling favors strand separation, and DNA replication, transcription, recombination and repair, all of which involve strand separation. Also able to catalyze the interconversion of other topological isomers of dsDNA rings, including catenanes and knotted rings. Type II topoisomerases break and join 2 DNA strands simultaneously in an ATP-dependent manner.</text>
</comment>
<dbReference type="GO" id="GO:0006261">
    <property type="term" value="P:DNA-templated DNA replication"/>
    <property type="evidence" value="ECO:0007669"/>
    <property type="project" value="UniProtKB-UniRule"/>
</dbReference>
<dbReference type="InterPro" id="IPR035516">
    <property type="entry name" value="Gyrase/topoIV_suA_C"/>
</dbReference>
<accession>A0A0H2YV49</accession>
<evidence type="ECO:0000256" key="3">
    <source>
        <dbReference type="ARBA" id="ARBA00022490"/>
    </source>
</evidence>
<proteinExistence type="inferred from homology"/>
<keyword evidence="7 9" id="KW-0238">DNA-binding</keyword>
<evidence type="ECO:0000256" key="6">
    <source>
        <dbReference type="ARBA" id="ARBA00023029"/>
    </source>
</evidence>
<dbReference type="STRING" id="195103.CPF_0007"/>
<dbReference type="FunFam" id="3.90.199.10:FF:000001">
    <property type="entry name" value="DNA gyrase subunit A"/>
    <property type="match status" value="1"/>
</dbReference>
<evidence type="ECO:0000256" key="8">
    <source>
        <dbReference type="ARBA" id="ARBA00023235"/>
    </source>
</evidence>
<comment type="subunit">
    <text evidence="9">Heterotetramer, composed of two GyrA and two GyrB chains. In the heterotetramer, GyrA contains the active site tyrosine that forms a transient covalent intermediate with DNA, while GyrB binds cofactors and catalyzes ATP hydrolysis.</text>
</comment>
<dbReference type="GO" id="GO:0005737">
    <property type="term" value="C:cytoplasm"/>
    <property type="evidence" value="ECO:0007669"/>
    <property type="project" value="UniProtKB-SubCell"/>
</dbReference>
<dbReference type="FunFam" id="2.120.10.90:FF:000004">
    <property type="entry name" value="DNA gyrase subunit A"/>
    <property type="match status" value="1"/>
</dbReference>
<dbReference type="EC" id="5.6.2.2" evidence="9"/>
<comment type="similarity">
    <text evidence="2 9">Belongs to the type II topoisomerase GyrA/ParC subunit family.</text>
</comment>
<dbReference type="eggNOG" id="COG0188">
    <property type="taxonomic scope" value="Bacteria"/>
</dbReference>
<evidence type="ECO:0000256" key="10">
    <source>
        <dbReference type="PROSITE-ProRule" id="PRU01384"/>
    </source>
</evidence>
<dbReference type="Gene3D" id="3.30.1360.40">
    <property type="match status" value="1"/>
</dbReference>
<dbReference type="InterPro" id="IPR005743">
    <property type="entry name" value="GyrA"/>
</dbReference>
<dbReference type="PANTHER" id="PTHR43493">
    <property type="entry name" value="DNA GYRASE/TOPOISOMERASE SUBUNIT A"/>
    <property type="match status" value="1"/>
</dbReference>
<dbReference type="SUPFAM" id="SSF101904">
    <property type="entry name" value="GyrA/ParC C-terminal domain-like"/>
    <property type="match status" value="1"/>
</dbReference>
<dbReference type="GO" id="GO:0005694">
    <property type="term" value="C:chromosome"/>
    <property type="evidence" value="ECO:0007669"/>
    <property type="project" value="InterPro"/>
</dbReference>
<dbReference type="RefSeq" id="WP_003470357.1">
    <property type="nucleotide sequence ID" value="NC_008261.1"/>
</dbReference>
<evidence type="ECO:0000313" key="13">
    <source>
        <dbReference type="EMBL" id="ABG84520.1"/>
    </source>
</evidence>
<evidence type="ECO:0000256" key="2">
    <source>
        <dbReference type="ARBA" id="ARBA00008263"/>
    </source>
</evidence>
<keyword evidence="4 9" id="KW-0547">Nucleotide-binding</keyword>
<dbReference type="InterPro" id="IPR002205">
    <property type="entry name" value="Topo_IIA_dom_A"/>
</dbReference>
<keyword evidence="11" id="KW-0175">Coiled coil</keyword>
<name>A0A0H2YV49_CLOP1</name>
<organism evidence="13 14">
    <name type="scientific">Clostridium perfringens (strain ATCC 13124 / DSM 756 / JCM 1290 / NCIMB 6125 / NCTC 8237 / Type A)</name>
    <dbReference type="NCBI Taxonomy" id="195103"/>
    <lineage>
        <taxon>Bacteria</taxon>
        <taxon>Bacillati</taxon>
        <taxon>Bacillota</taxon>
        <taxon>Clostridia</taxon>
        <taxon>Eubacteriales</taxon>
        <taxon>Clostridiaceae</taxon>
        <taxon>Clostridium</taxon>
    </lineage>
</organism>
<evidence type="ECO:0000256" key="5">
    <source>
        <dbReference type="ARBA" id="ARBA00022840"/>
    </source>
</evidence>
<sequence length="839" mass="94100">MSLNEGKVIPIDINKEMKKCYIDYAMSVIVGRALPDVRDGLKPVHRRILYSMQELGLYPERGYRKCARIVGEVLGKYHPHGDSSVYDALVRMAQDFSLRYMLVDGHGNFGSVDGDSAAAMRYTEAKMNKIASEMLRDINKNTVDFIPNFDGEEKEPVVLPSRYPNLLVNGSSGIAVGMATNIPPHNLGEVIDGTIALIDNPELTSLELMTYIKGPDFPTAGIIMGKSGIRAAYETGKGRIVVRAKAEIEEENGRHKIIVTELPYQVNKAKLIEYIADLVKDKKITGISDLRDESDREGMRMVIELKRDANPNVTLNLLYKHTKMQDTFGVIMLALVDNQPQILNLKQVLVHYINFQKDVITRRTQFELNKAKERAHILEGLIIALDNIDDVINIIRSSKTSEIAKNTLIERFSLSEKQAAAILEMRLRRLTGLERDKIENEYNELMKLIDYLNAILASEERLLEVIKEELLEIKAKYSDERRTQIEKQENEIDIEDLIQEEDVVITLTHTGYIKRISSDVYSAQKRGGKGIQAMTTKEDDFVENVLVTSTHSNLLFFTTKGKVYKIKAYEVPDAGRTAKGTNLVNILPLEADEKIQTVLSFKDVQEDGYLFMGTKLGIVKKTPLKDFKNIRKNGLIALNLREGDELLRAKITYGDADIIFVTQDGNAIRFNETDVRPMGRTASGVKAISLREGDVAVCMDIAVEDEKLLVVSENGYGKRTNLDEYKVQNRGGIGLITYKVSDKTGKVVGATVCKEDDELMLINNQGVAIRINVSDISVTSRSAMGVKLMRTLEDEAVVTIAKISGDTNEEEEEMTLLDESEDTNIIVEEVATEVKDEEN</sequence>
<dbReference type="AlphaFoldDB" id="A0A0H2YV49"/>
<dbReference type="GO" id="GO:0003677">
    <property type="term" value="F:DNA binding"/>
    <property type="evidence" value="ECO:0007669"/>
    <property type="project" value="UniProtKB-UniRule"/>
</dbReference>
<dbReference type="CDD" id="cd00187">
    <property type="entry name" value="TOP4c"/>
    <property type="match status" value="1"/>
</dbReference>
<evidence type="ECO:0000313" key="14">
    <source>
        <dbReference type="Proteomes" id="UP000001823"/>
    </source>
</evidence>
<feature type="active site" description="O-(5'-phospho-DNA)-tyrosine intermediate" evidence="9 10">
    <location>
        <position position="122"/>
    </location>
</feature>
<dbReference type="Gene3D" id="1.10.268.10">
    <property type="entry name" value="Topoisomerase, domain 3"/>
    <property type="match status" value="1"/>
</dbReference>
<dbReference type="InterPro" id="IPR013757">
    <property type="entry name" value="Topo_IIA_A_a_sf"/>
</dbReference>
<feature type="coiled-coil region" evidence="11">
    <location>
        <begin position="456"/>
        <end position="483"/>
    </location>
</feature>
<dbReference type="Pfam" id="PF00521">
    <property type="entry name" value="DNA_topoisoIV"/>
    <property type="match status" value="1"/>
</dbReference>
<dbReference type="HOGENOM" id="CLU_002977_6_1_9"/>
<dbReference type="PANTHER" id="PTHR43493:SF5">
    <property type="entry name" value="DNA GYRASE SUBUNIT A, CHLOROPLASTIC_MITOCHONDRIAL"/>
    <property type="match status" value="1"/>
</dbReference>
<dbReference type="HAMAP" id="MF_01897">
    <property type="entry name" value="GyrA"/>
    <property type="match status" value="1"/>
</dbReference>
<dbReference type="SMART" id="SM00434">
    <property type="entry name" value="TOP4c"/>
    <property type="match status" value="1"/>
</dbReference>
<dbReference type="InterPro" id="IPR006691">
    <property type="entry name" value="GyrA/parC_rep"/>
</dbReference>
<dbReference type="NCBIfam" id="NF004044">
    <property type="entry name" value="PRK05561.1"/>
    <property type="match status" value="1"/>
</dbReference>
<feature type="domain" description="Topo IIA-type catalytic" evidence="12">
    <location>
        <begin position="34"/>
        <end position="497"/>
    </location>
</feature>
<keyword evidence="8 9" id="KW-0413">Isomerase</keyword>
<dbReference type="InterPro" id="IPR013758">
    <property type="entry name" value="Topo_IIA_A/C_ab"/>
</dbReference>
<evidence type="ECO:0000256" key="11">
    <source>
        <dbReference type="SAM" id="Coils"/>
    </source>
</evidence>
<reference evidence="13 14" key="1">
    <citation type="journal article" date="2006" name="Genome Res.">
        <title>Skewed genomic variability in strains of the toxigenic bacterial pathogen, Clostridium perfringens.</title>
        <authorList>
            <person name="Myers G.S."/>
            <person name="Rasko D.A."/>
            <person name="Cheung J.K."/>
            <person name="Ravel J."/>
            <person name="Seshadri R."/>
            <person name="Deboy R.T."/>
            <person name="Ren Q."/>
            <person name="Varga J."/>
            <person name="Awad M.M."/>
            <person name="Brinkac L.M."/>
            <person name="Daugherty S.C."/>
            <person name="Haft D.H."/>
            <person name="Dodson R.J."/>
            <person name="Madupu R."/>
            <person name="Nelson W.C."/>
            <person name="Rosovitz M.J."/>
            <person name="Sullivan S.A."/>
            <person name="Khouri H."/>
            <person name="Dimitrov G.I."/>
            <person name="Watkins K.L."/>
            <person name="Mulligan S."/>
            <person name="Benton J."/>
            <person name="Radune D."/>
            <person name="Fisher D.J."/>
            <person name="Atkins H.S."/>
            <person name="Hiscox T."/>
            <person name="Jost B.H."/>
            <person name="Billington S.J."/>
            <person name="Songer J.G."/>
            <person name="McClane B.A."/>
            <person name="Titball R.W."/>
            <person name="Rood J.I."/>
            <person name="Melville S.B."/>
            <person name="Paulsen I.T."/>
        </authorList>
    </citation>
    <scope>NUCLEOTIDE SEQUENCE [LARGE SCALE GENOMIC DNA]</scope>
    <source>
        <strain evidence="14">ATCC 13124 / DSM 756 / JCM 1290 / NCIMB 6125 / NCTC 8237 / S 107 / Type A</strain>
    </source>
</reference>
<dbReference type="PROSITE" id="PS52040">
    <property type="entry name" value="TOPO_IIA"/>
    <property type="match status" value="1"/>
</dbReference>
<protein>
    <recommendedName>
        <fullName evidence="9">DNA gyrase subunit A</fullName>
        <ecNumber evidence="9">5.6.2.2</ecNumber>
    </recommendedName>
</protein>
<dbReference type="GO" id="GO:0009330">
    <property type="term" value="C:DNA topoisomerase type II (double strand cut, ATP-hydrolyzing) complex"/>
    <property type="evidence" value="ECO:0007669"/>
    <property type="project" value="TreeGrafter"/>
</dbReference>
<dbReference type="FunFam" id="3.30.1360.40:FF:000002">
    <property type="entry name" value="DNA gyrase subunit A"/>
    <property type="match status" value="1"/>
</dbReference>
<evidence type="ECO:0000256" key="1">
    <source>
        <dbReference type="ARBA" id="ARBA00000185"/>
    </source>
</evidence>
<evidence type="ECO:0000256" key="9">
    <source>
        <dbReference type="HAMAP-Rule" id="MF_01897"/>
    </source>
</evidence>
<comment type="catalytic activity">
    <reaction evidence="1 9 10">
        <text>ATP-dependent breakage, passage and rejoining of double-stranded DNA.</text>
        <dbReference type="EC" id="5.6.2.2"/>
    </reaction>
</comment>
<dbReference type="FunFam" id="1.10.268.10:FF:000001">
    <property type="entry name" value="DNA gyrase subunit A"/>
    <property type="match status" value="1"/>
</dbReference>
<comment type="subcellular location">
    <subcellularLocation>
        <location evidence="9">Cytoplasm</location>
    </subcellularLocation>
</comment>